<accession>A0AAD5V0U7</accession>
<evidence type="ECO:0000313" key="3">
    <source>
        <dbReference type="Proteomes" id="UP001212997"/>
    </source>
</evidence>
<protein>
    <submittedName>
        <fullName evidence="2">Uncharacterized protein</fullName>
    </submittedName>
</protein>
<feature type="compositionally biased region" description="Low complexity" evidence="1">
    <location>
        <begin position="33"/>
        <end position="43"/>
    </location>
</feature>
<feature type="region of interest" description="Disordered" evidence="1">
    <location>
        <begin position="1"/>
        <end position="56"/>
    </location>
</feature>
<gene>
    <name evidence="2" type="ORF">NLI96_g6671</name>
</gene>
<evidence type="ECO:0000256" key="1">
    <source>
        <dbReference type="SAM" id="MobiDB-lite"/>
    </source>
</evidence>
<organism evidence="2 3">
    <name type="scientific">Meripilus lineatus</name>
    <dbReference type="NCBI Taxonomy" id="2056292"/>
    <lineage>
        <taxon>Eukaryota</taxon>
        <taxon>Fungi</taxon>
        <taxon>Dikarya</taxon>
        <taxon>Basidiomycota</taxon>
        <taxon>Agaricomycotina</taxon>
        <taxon>Agaricomycetes</taxon>
        <taxon>Polyporales</taxon>
        <taxon>Meripilaceae</taxon>
        <taxon>Meripilus</taxon>
    </lineage>
</organism>
<evidence type="ECO:0000313" key="2">
    <source>
        <dbReference type="EMBL" id="KAJ3482909.1"/>
    </source>
</evidence>
<dbReference type="EMBL" id="JANAWD010000251">
    <property type="protein sequence ID" value="KAJ3482909.1"/>
    <property type="molecule type" value="Genomic_DNA"/>
</dbReference>
<sequence length="435" mass="47582">METAGDHSDTTLKRKREETDAKESSEKSKLPKLETPGSPSSSAQPPPPANPPITSGEEVDLSALLDFTNANTTSEISARFDLLGAALLHDYRIVATCGKRKSEYEILELEFCLIKPGCHEDPFTHGSDEQRRSGRWYFHRAPTRSNDSTQAPTAAGAWRTGTRKGMDLTFGNPVGFDDTSLPRNAVTRGGVLLRSIRRVSDNKVTSGPSLLVDEILRATGAADIPDLVNKKWKRDISALPPTSGDAPTRDTTLYLRRKELASTSGSSQRGLHAFFGGKAPTTSNEKPQVYRSPRIGLDLSHPTIPQDLQRALSHPRLNYIVRRYRFITRPNLLTAKGQGHTFLGVYQSIVDGGVKESDEKRLAQELAKATDFKHPTVVKYLAEYKEGLEKGALRPFLGSAGKGATSSPASFLKLMGTLRRLQTAPLTESTGEEGE</sequence>
<dbReference type="Proteomes" id="UP001212997">
    <property type="component" value="Unassembled WGS sequence"/>
</dbReference>
<keyword evidence="3" id="KW-1185">Reference proteome</keyword>
<name>A0AAD5V0U7_9APHY</name>
<proteinExistence type="predicted"/>
<dbReference type="AlphaFoldDB" id="A0AAD5V0U7"/>
<reference evidence="2" key="1">
    <citation type="submission" date="2022-07" db="EMBL/GenBank/DDBJ databases">
        <title>Genome Sequence of Physisporinus lineatus.</title>
        <authorList>
            <person name="Buettner E."/>
        </authorList>
    </citation>
    <scope>NUCLEOTIDE SEQUENCE</scope>
    <source>
        <strain evidence="2">VT162</strain>
    </source>
</reference>
<comment type="caution">
    <text evidence="2">The sequence shown here is derived from an EMBL/GenBank/DDBJ whole genome shotgun (WGS) entry which is preliminary data.</text>
</comment>
<feature type="compositionally biased region" description="Basic and acidic residues" evidence="1">
    <location>
        <begin position="1"/>
        <end position="32"/>
    </location>
</feature>